<evidence type="ECO:0000313" key="3">
    <source>
        <dbReference type="Proteomes" id="UP001276659"/>
    </source>
</evidence>
<sequence length="352" mass="38642">MDKRTITDDHRPRLPPFEEIYKDLHQNPELSRQKVRTASIVASHLDALHDFIVYRNIGGHGVVDVLHNGSGPTVLLRADMDALPHLEATGLPYASTKTAKNAEGETTPVMHACGHDMHTATLMPPQTEEIAYGEKSMVADGLYEKVSIPDTVIGQYIHAIKAGVVALSGGPVLTAVDSFEIRIYGESGHVSRPDLCVDPVITAAHIVVHELLIAAVKRLVRAECEASGSLVVREQEFKTMMHTPATISDIHNAAILKAQFKEYFRGNAIDKDPFGASEDFSPLSTACWALYVFYMWGYVNKETWDEAEREGKIRSIPHNYSTFFAPVIQPTLMGVDAFSVAALTFLGEGSDT</sequence>
<gene>
    <name evidence="2" type="ORF">OEA41_004794</name>
</gene>
<comment type="similarity">
    <text evidence="1">Belongs to the peptidase M20A family.</text>
</comment>
<evidence type="ECO:0000256" key="1">
    <source>
        <dbReference type="ARBA" id="ARBA00006247"/>
    </source>
</evidence>
<evidence type="ECO:0000313" key="2">
    <source>
        <dbReference type="EMBL" id="KAK3168347.1"/>
    </source>
</evidence>
<dbReference type="EMBL" id="JASNWA010000010">
    <property type="protein sequence ID" value="KAK3168347.1"/>
    <property type="molecule type" value="Genomic_DNA"/>
</dbReference>
<comment type="caution">
    <text evidence="2">The sequence shown here is derived from an EMBL/GenBank/DDBJ whole genome shotgun (WGS) entry which is preliminary data.</text>
</comment>
<dbReference type="AlphaFoldDB" id="A0AAD9Z0Y7"/>
<dbReference type="InterPro" id="IPR036264">
    <property type="entry name" value="Bact_exopeptidase_dim_dom"/>
</dbReference>
<dbReference type="GO" id="GO:0016787">
    <property type="term" value="F:hydrolase activity"/>
    <property type="evidence" value="ECO:0007669"/>
    <property type="project" value="InterPro"/>
</dbReference>
<dbReference type="InterPro" id="IPR002933">
    <property type="entry name" value="Peptidase_M20"/>
</dbReference>
<dbReference type="PANTHER" id="PTHR11014:SF63">
    <property type="entry name" value="METALLOPEPTIDASE, PUTATIVE (AFU_ORTHOLOGUE AFUA_6G09600)-RELATED"/>
    <property type="match status" value="1"/>
</dbReference>
<name>A0AAD9Z0Y7_9LECA</name>
<reference evidence="2" key="1">
    <citation type="submission" date="2022-11" db="EMBL/GenBank/DDBJ databases">
        <title>Chromosomal genome sequence assembly and mating type (MAT) locus characterization of the leprose asexual lichenized fungus Lepraria neglecta (Nyl.) Erichsen.</title>
        <authorList>
            <person name="Allen J.L."/>
            <person name="Pfeffer B."/>
        </authorList>
    </citation>
    <scope>NUCLEOTIDE SEQUENCE</scope>
    <source>
        <strain evidence="2">Allen 5258</strain>
    </source>
</reference>
<dbReference type="Proteomes" id="UP001276659">
    <property type="component" value="Unassembled WGS sequence"/>
</dbReference>
<dbReference type="PANTHER" id="PTHR11014">
    <property type="entry name" value="PEPTIDASE M20 FAMILY MEMBER"/>
    <property type="match status" value="1"/>
</dbReference>
<dbReference type="Gene3D" id="3.40.630.10">
    <property type="entry name" value="Zn peptidases"/>
    <property type="match status" value="2"/>
</dbReference>
<dbReference type="SUPFAM" id="SSF55031">
    <property type="entry name" value="Bacterial exopeptidase dimerisation domain"/>
    <property type="match status" value="1"/>
</dbReference>
<protein>
    <recommendedName>
        <fullName evidence="4">Amidohydrolase</fullName>
    </recommendedName>
</protein>
<dbReference type="InterPro" id="IPR017439">
    <property type="entry name" value="Amidohydrolase"/>
</dbReference>
<accession>A0AAD9Z0Y7</accession>
<proteinExistence type="inferred from homology"/>
<organism evidence="2 3">
    <name type="scientific">Lepraria neglecta</name>
    <dbReference type="NCBI Taxonomy" id="209136"/>
    <lineage>
        <taxon>Eukaryota</taxon>
        <taxon>Fungi</taxon>
        <taxon>Dikarya</taxon>
        <taxon>Ascomycota</taxon>
        <taxon>Pezizomycotina</taxon>
        <taxon>Lecanoromycetes</taxon>
        <taxon>OSLEUM clade</taxon>
        <taxon>Lecanoromycetidae</taxon>
        <taxon>Lecanorales</taxon>
        <taxon>Lecanorineae</taxon>
        <taxon>Stereocaulaceae</taxon>
        <taxon>Lepraria</taxon>
    </lineage>
</organism>
<dbReference type="SUPFAM" id="SSF53187">
    <property type="entry name" value="Zn-dependent exopeptidases"/>
    <property type="match status" value="1"/>
</dbReference>
<evidence type="ECO:0008006" key="4">
    <source>
        <dbReference type="Google" id="ProtNLM"/>
    </source>
</evidence>
<dbReference type="Pfam" id="PF01546">
    <property type="entry name" value="Peptidase_M20"/>
    <property type="match status" value="1"/>
</dbReference>
<keyword evidence="3" id="KW-1185">Reference proteome</keyword>